<proteinExistence type="inferred from homology"/>
<keyword evidence="4" id="KW-0805">Transcription regulation</keyword>
<dbReference type="PROSITE" id="PS51184">
    <property type="entry name" value="JMJC"/>
    <property type="match status" value="1"/>
</dbReference>
<dbReference type="InterPro" id="IPR001841">
    <property type="entry name" value="Znf_RING"/>
</dbReference>
<feature type="region of interest" description="Disordered" evidence="8">
    <location>
        <begin position="1216"/>
        <end position="1250"/>
    </location>
</feature>
<evidence type="ECO:0000256" key="2">
    <source>
        <dbReference type="ARBA" id="ARBA00006801"/>
    </source>
</evidence>
<evidence type="ECO:0000256" key="7">
    <source>
        <dbReference type="PROSITE-ProRule" id="PRU00175"/>
    </source>
</evidence>
<feature type="domain" description="RING-type" evidence="9">
    <location>
        <begin position="311"/>
        <end position="358"/>
    </location>
</feature>
<dbReference type="InterPro" id="IPR018866">
    <property type="entry name" value="Znf-4CXXC_R1"/>
</dbReference>
<dbReference type="GO" id="GO:0006357">
    <property type="term" value="P:regulation of transcription by RNA polymerase II"/>
    <property type="evidence" value="ECO:0007669"/>
    <property type="project" value="TreeGrafter"/>
</dbReference>
<evidence type="ECO:0000256" key="1">
    <source>
        <dbReference type="ARBA" id="ARBA00004123"/>
    </source>
</evidence>
<feature type="compositionally biased region" description="Acidic residues" evidence="8">
    <location>
        <begin position="243"/>
        <end position="253"/>
    </location>
</feature>
<evidence type="ECO:0000256" key="4">
    <source>
        <dbReference type="ARBA" id="ARBA00023015"/>
    </source>
</evidence>
<organism evidence="11 12">
    <name type="scientific">Nepenthes gracilis</name>
    <name type="common">Slender pitcher plant</name>
    <dbReference type="NCBI Taxonomy" id="150966"/>
    <lineage>
        <taxon>Eukaryota</taxon>
        <taxon>Viridiplantae</taxon>
        <taxon>Streptophyta</taxon>
        <taxon>Embryophyta</taxon>
        <taxon>Tracheophyta</taxon>
        <taxon>Spermatophyta</taxon>
        <taxon>Magnoliopsida</taxon>
        <taxon>eudicotyledons</taxon>
        <taxon>Gunneridae</taxon>
        <taxon>Pentapetalae</taxon>
        <taxon>Caryophyllales</taxon>
        <taxon>Nepenthaceae</taxon>
        <taxon>Nepenthes</taxon>
    </lineage>
</organism>
<sequence length="1686" mass="192167">MRTDDEGSSEKRKEGRHPLSLIKKLENGDENGERVSKIRGKARIFRMPRCVWVMMRHRGGVMTGNPNPKYFVYWEKHRPQLDGAFNAPASGNGGIRWEGNEKMEGEKCDRLAWDVEEQGTRKSFMKRSCLKPFKIARGSQEKGEEHDGDKRPTGVEEIGQKRIRLDLPEDEKCGWDGRANIRGVGKSEGIRRKKPKNSQKEDDLESWERELEEMDDNDEKWLPQKQKDANKRKIGNLVGEQLGESDEDSEGENNETRRKKGRNKRKHTKFEAVSFEENNGSGIQKDGHDGNARKRLEKKDKNGNKFESNMCHQCQRNDKGRVVRCTRCMRKRFCIPCINSWYAHTSEEEIAEACPVCRGNCNCKSCLRLDGPLKKLEEAVNMEISEDSKIQHSLYLLHAILPSVKQFNEEQIMEKAIESKIQGLRICQLMCFPMYHFAMPLILQNGPGVSSETTVLDHIDASDEWKVNGDGGILCPLAKLGGCGGSLLELKQMFPVEVSELVGKAEEIVETHKVEDMPEIAVECCSCMASASDGDGTNGNSRKAASRKDSNDNYLYCPGAIDIQPNDLKHFQWHWSRAEPVIVRNVLETTSGLSWEPLVMWRAFRQMKHLKHSRELDVKAIDCLDWCEVDVNIHQFFTGYLEGRFDSMGWPQIMKLKDWPPSTEFEERLPRHGAEFFRALPFKEYTNPHTGIINLATKLPENSLKPDMGPKSYIAYGVLQELGRGDSVTKLHCDMSDAVNILTHAAEVRLKPKHLQAINMIKQKHAAQDRREIYGDTTNNEESTSIVVSDGMAATAGGDRDEIDVFEAGRGDEGSSPVTGLMVEVSEPQDGQGFIKAETNPILLSKGKVHTVVAEEVIDATKKKKGRNSRKRKKERKFKDVEENDSLDSQLKRTKIKPQEEVGNSEVANICQDGCGDNDESMDMIDTEMEVSEPVTGGALWDIFRREDVCKLEEYLNKHFREFRHIHCSPVPQVVHAIHDQSFYLTEDHKRKLNEEYGIEPWTFVQNLGEAVFIPAGCPHQVRNLKSCIKVALDFVSPENVPECIRLTEEFRLLPVNHKAKEDKLEVKKMALYAVKAAVDVIERLSVSGATSEKRCDSIRELNDEDGTKEVSITTIDICTCGRWWEPGKEEERTRDPIVCYEIEGGSMRNDEKAWVGRERRFENFIYRERHCSLLSGAYKTSAGEKNCINGVANAIIRDGKCDRFALHVEEKGGRQSSTKRGLKLSEILSGSREKGEENDGDGGTTGGEEIGKKMVRLDLLEDEENVWERQANILVSLEEKHRSDIQDVHDGNARKRLKKKDRNENEFASNMHHQCRRNDEGQVIRCTQCILIRQRKQLQKPALSVVEIAIASHAFVWMVPLKMYRCGIEHWLLWLIWLSVPSALLGIDCICCYFCEIFVLDRHASIKVRLSLVQYVLEMASGLSWKPLFMLRAFHQMKHIQHYQQLDINETDCLDWCEVDINIHQFVRVNNEISEARYGVFQELDRCDFASKLHLDMSDAAYILKHEAEVRLKPKHLQAINMVKQKHTAQDRREIYGDTAQDLANEKLQCQSDLFSEVSFRVKISNDASMVSGCQIRTETSGNSEVANDESMTDIGMEVSNSVMGGALWYVFRREHVCKLEEYLKKHFGEFWHIHCSPLLQESSHGHLYEISEKQSSFLQAAPASLASVLLLILSHRIMFLSASG</sequence>
<feature type="region of interest" description="Disordered" evidence="8">
    <location>
        <begin position="1"/>
        <end position="20"/>
    </location>
</feature>
<evidence type="ECO:0000259" key="10">
    <source>
        <dbReference type="PROSITE" id="PS51184"/>
    </source>
</evidence>
<dbReference type="InterPro" id="IPR045109">
    <property type="entry name" value="LSDs-like"/>
</dbReference>
<dbReference type="Gene3D" id="2.60.120.650">
    <property type="entry name" value="Cupin"/>
    <property type="match status" value="4"/>
</dbReference>
<keyword evidence="5" id="KW-0804">Transcription</keyword>
<dbReference type="PANTHER" id="PTHR12549:SF11">
    <property type="entry name" value="LYSINE-SPECIFIC DEMETHYLASE JMJ25"/>
    <property type="match status" value="1"/>
</dbReference>
<gene>
    <name evidence="11" type="ORF">Nepgr_008908</name>
</gene>
<feature type="compositionally biased region" description="Basic and acidic residues" evidence="8">
    <location>
        <begin position="139"/>
        <end position="158"/>
    </location>
</feature>
<feature type="region of interest" description="Disordered" evidence="8">
    <location>
        <begin position="861"/>
        <end position="897"/>
    </location>
</feature>
<comment type="caution">
    <text evidence="11">The sequence shown here is derived from an EMBL/GenBank/DDBJ whole genome shotgun (WGS) entry which is preliminary data.</text>
</comment>
<dbReference type="Pfam" id="PF02373">
    <property type="entry name" value="JmjC"/>
    <property type="match status" value="1"/>
</dbReference>
<keyword evidence="7" id="KW-0863">Zinc-finger</keyword>
<feature type="compositionally biased region" description="Basic and acidic residues" evidence="8">
    <location>
        <begin position="198"/>
        <end position="209"/>
    </location>
</feature>
<dbReference type="GO" id="GO:0000785">
    <property type="term" value="C:chromatin"/>
    <property type="evidence" value="ECO:0007669"/>
    <property type="project" value="TreeGrafter"/>
</dbReference>
<evidence type="ECO:0000256" key="5">
    <source>
        <dbReference type="ARBA" id="ARBA00023163"/>
    </source>
</evidence>
<name>A0AAD3S9I3_NEPGR</name>
<dbReference type="PANTHER" id="PTHR12549">
    <property type="entry name" value="JMJC DOMAIN-CONTAINING HISTONE DEMETHYLATION PROTEIN"/>
    <property type="match status" value="1"/>
</dbReference>
<dbReference type="GO" id="GO:0008270">
    <property type="term" value="F:zinc ion binding"/>
    <property type="evidence" value="ECO:0007669"/>
    <property type="project" value="UniProtKB-KW"/>
</dbReference>
<feature type="compositionally biased region" description="Basic and acidic residues" evidence="8">
    <location>
        <begin position="285"/>
        <end position="301"/>
    </location>
</feature>
<keyword evidence="7" id="KW-0862">Zinc</keyword>
<dbReference type="PROSITE" id="PS50089">
    <property type="entry name" value="ZF_RING_2"/>
    <property type="match status" value="1"/>
</dbReference>
<feature type="compositionally biased region" description="Basic residues" evidence="8">
    <location>
        <begin position="257"/>
        <end position="268"/>
    </location>
</feature>
<evidence type="ECO:0000256" key="6">
    <source>
        <dbReference type="ARBA" id="ARBA00023242"/>
    </source>
</evidence>
<dbReference type="Pfam" id="PF10497">
    <property type="entry name" value="zf-4CXXC_R1"/>
    <property type="match status" value="1"/>
</dbReference>
<feature type="domain" description="JmjC" evidence="10">
    <location>
        <begin position="688"/>
        <end position="1052"/>
    </location>
</feature>
<keyword evidence="3" id="KW-0479">Metal-binding</keyword>
<comment type="subcellular location">
    <subcellularLocation>
        <location evidence="1">Nucleus</location>
    </subcellularLocation>
</comment>
<keyword evidence="12" id="KW-1185">Reference proteome</keyword>
<evidence type="ECO:0000256" key="8">
    <source>
        <dbReference type="SAM" id="MobiDB-lite"/>
    </source>
</evidence>
<dbReference type="EMBL" id="BSYO01000007">
    <property type="protein sequence ID" value="GMH07068.1"/>
    <property type="molecule type" value="Genomic_DNA"/>
</dbReference>
<dbReference type="GO" id="GO:0031490">
    <property type="term" value="F:chromatin DNA binding"/>
    <property type="evidence" value="ECO:0007669"/>
    <property type="project" value="TreeGrafter"/>
</dbReference>
<evidence type="ECO:0000313" key="11">
    <source>
        <dbReference type="EMBL" id="GMH07068.1"/>
    </source>
</evidence>
<feature type="compositionally biased region" description="Basic and acidic residues" evidence="8">
    <location>
        <begin position="219"/>
        <end position="231"/>
    </location>
</feature>
<evidence type="ECO:0000313" key="12">
    <source>
        <dbReference type="Proteomes" id="UP001279734"/>
    </source>
</evidence>
<dbReference type="FunFam" id="2.60.120.650:FF:000033">
    <property type="entry name" value="Transcription factor jumonji (JmjC) domain-containing protein"/>
    <property type="match status" value="1"/>
</dbReference>
<comment type="similarity">
    <text evidence="2">Belongs to the JARID1 histone demethylase family.</text>
</comment>
<evidence type="ECO:0000259" key="9">
    <source>
        <dbReference type="PROSITE" id="PS50089"/>
    </source>
</evidence>
<dbReference type="GO" id="GO:0032454">
    <property type="term" value="F:histone H3K9 demethylase activity"/>
    <property type="evidence" value="ECO:0007669"/>
    <property type="project" value="InterPro"/>
</dbReference>
<feature type="region of interest" description="Disordered" evidence="8">
    <location>
        <begin position="137"/>
        <end position="158"/>
    </location>
</feature>
<reference evidence="11" key="1">
    <citation type="submission" date="2023-05" db="EMBL/GenBank/DDBJ databases">
        <title>Nepenthes gracilis genome sequencing.</title>
        <authorList>
            <person name="Fukushima K."/>
        </authorList>
    </citation>
    <scope>NUCLEOTIDE SEQUENCE</scope>
    <source>
        <strain evidence="11">SING2019-196</strain>
    </source>
</reference>
<dbReference type="GO" id="GO:0000118">
    <property type="term" value="C:histone deacetylase complex"/>
    <property type="evidence" value="ECO:0007669"/>
    <property type="project" value="TreeGrafter"/>
</dbReference>
<dbReference type="Proteomes" id="UP001279734">
    <property type="component" value="Unassembled WGS sequence"/>
</dbReference>
<dbReference type="SMART" id="SM00558">
    <property type="entry name" value="JmjC"/>
    <property type="match status" value="1"/>
</dbReference>
<feature type="region of interest" description="Disordered" evidence="8">
    <location>
        <begin position="172"/>
        <end position="301"/>
    </location>
</feature>
<dbReference type="InterPro" id="IPR003347">
    <property type="entry name" value="JmjC_dom"/>
</dbReference>
<dbReference type="SUPFAM" id="SSF51197">
    <property type="entry name" value="Clavaminate synthase-like"/>
    <property type="match status" value="1"/>
</dbReference>
<protein>
    <submittedName>
        <fullName evidence="11">Uncharacterized protein</fullName>
    </submittedName>
</protein>
<feature type="compositionally biased region" description="Basic residues" evidence="8">
    <location>
        <begin position="862"/>
        <end position="876"/>
    </location>
</feature>
<evidence type="ECO:0000256" key="3">
    <source>
        <dbReference type="ARBA" id="ARBA00022723"/>
    </source>
</evidence>
<keyword evidence="6" id="KW-0539">Nucleus</keyword>
<dbReference type="GO" id="GO:0003712">
    <property type="term" value="F:transcription coregulator activity"/>
    <property type="evidence" value="ECO:0007669"/>
    <property type="project" value="TreeGrafter"/>
</dbReference>
<accession>A0AAD3S9I3</accession>